<gene>
    <name evidence="1" type="ORF">AKJ37_01225</name>
</gene>
<evidence type="ECO:0000313" key="1">
    <source>
        <dbReference type="EMBL" id="KXA98114.1"/>
    </source>
</evidence>
<evidence type="ECO:0000313" key="2">
    <source>
        <dbReference type="Proteomes" id="UP000070463"/>
    </source>
</evidence>
<keyword evidence="2" id="KW-1185">Reference proteome</keyword>
<dbReference type="EMBL" id="LHXR01000008">
    <property type="protein sequence ID" value="KXA98114.1"/>
    <property type="molecule type" value="Genomic_DNA"/>
</dbReference>
<organism evidence="1 2">
    <name type="scientific">candidate division MSBL1 archaeon SCGC-AAA259I09</name>
    <dbReference type="NCBI Taxonomy" id="1698267"/>
    <lineage>
        <taxon>Archaea</taxon>
        <taxon>Methanobacteriati</taxon>
        <taxon>Methanobacteriota</taxon>
        <taxon>candidate division MSBL1</taxon>
    </lineage>
</organism>
<evidence type="ECO:0008006" key="3">
    <source>
        <dbReference type="Google" id="ProtNLM"/>
    </source>
</evidence>
<name>A0A133UV99_9EURY</name>
<sequence length="116" mass="13085">MSSFIPQYRPSARPRRISEVKTGDEQVQVVGLTVDKSESSLVLDDGSGRLNVFFEDPALLKGIDVGSKVRVFGTPLNIGNGHEIHAEIIQNLKKLDLDLYKKVMHEVRKFEKELHQ</sequence>
<dbReference type="AlphaFoldDB" id="A0A133UV99"/>
<protein>
    <recommendedName>
        <fullName evidence="3">OB domain-containing protein</fullName>
    </recommendedName>
</protein>
<dbReference type="Proteomes" id="UP000070463">
    <property type="component" value="Unassembled WGS sequence"/>
</dbReference>
<proteinExistence type="predicted"/>
<accession>A0A133UV99</accession>
<comment type="caution">
    <text evidence="1">The sequence shown here is derived from an EMBL/GenBank/DDBJ whole genome shotgun (WGS) entry which is preliminary data.</text>
</comment>
<reference evidence="1 2" key="1">
    <citation type="journal article" date="2016" name="Sci. Rep.">
        <title>Metabolic traits of an uncultured archaeal lineage -MSBL1- from brine pools of the Red Sea.</title>
        <authorList>
            <person name="Mwirichia R."/>
            <person name="Alam I."/>
            <person name="Rashid M."/>
            <person name="Vinu M."/>
            <person name="Ba-Alawi W."/>
            <person name="Anthony Kamau A."/>
            <person name="Kamanda Ngugi D."/>
            <person name="Goker M."/>
            <person name="Klenk H.P."/>
            <person name="Bajic V."/>
            <person name="Stingl U."/>
        </authorList>
    </citation>
    <scope>NUCLEOTIDE SEQUENCE [LARGE SCALE GENOMIC DNA]</scope>
    <source>
        <strain evidence="1">SCGC-AAA259I09</strain>
    </source>
</reference>